<dbReference type="PROSITE" id="PS51257">
    <property type="entry name" value="PROKAR_LIPOPROTEIN"/>
    <property type="match status" value="1"/>
</dbReference>
<gene>
    <name evidence="4" type="ORF">F0145_09745</name>
</gene>
<dbReference type="Pfam" id="PF00149">
    <property type="entry name" value="Metallophos"/>
    <property type="match status" value="1"/>
</dbReference>
<dbReference type="Gene3D" id="2.60.40.380">
    <property type="entry name" value="Purple acid phosphatase-like, N-terminal"/>
    <property type="match status" value="1"/>
</dbReference>
<dbReference type="InterPro" id="IPR029052">
    <property type="entry name" value="Metallo-depent_PP-like"/>
</dbReference>
<dbReference type="GO" id="GO:0046872">
    <property type="term" value="F:metal ion binding"/>
    <property type="evidence" value="ECO:0007669"/>
    <property type="project" value="InterPro"/>
</dbReference>
<dbReference type="GO" id="GO:0003993">
    <property type="term" value="F:acid phosphatase activity"/>
    <property type="evidence" value="ECO:0007669"/>
    <property type="project" value="InterPro"/>
</dbReference>
<dbReference type="AlphaFoldDB" id="A0A5M6DK21"/>
<feature type="domain" description="Calcineurin-like phosphoesterase" evidence="2">
    <location>
        <begin position="157"/>
        <end position="343"/>
    </location>
</feature>
<protein>
    <submittedName>
        <fullName evidence="4">Metallophosphoesterase family protein</fullName>
    </submittedName>
</protein>
<evidence type="ECO:0000259" key="3">
    <source>
        <dbReference type="Pfam" id="PF16656"/>
    </source>
</evidence>
<name>A0A5M6DK21_9BACT</name>
<proteinExistence type="predicted"/>
<dbReference type="SUPFAM" id="SSF56300">
    <property type="entry name" value="Metallo-dependent phosphatases"/>
    <property type="match status" value="1"/>
</dbReference>
<dbReference type="PANTHER" id="PTHR22953">
    <property type="entry name" value="ACID PHOSPHATASE RELATED"/>
    <property type="match status" value="1"/>
</dbReference>
<dbReference type="InterPro" id="IPR004843">
    <property type="entry name" value="Calcineurin-like_PHP"/>
</dbReference>
<evidence type="ECO:0000313" key="5">
    <source>
        <dbReference type="Proteomes" id="UP000323426"/>
    </source>
</evidence>
<keyword evidence="5" id="KW-1185">Reference proteome</keyword>
<evidence type="ECO:0000313" key="4">
    <source>
        <dbReference type="EMBL" id="KAA5546622.1"/>
    </source>
</evidence>
<sequence length="451" mass="51660">MRLEHMRVKFLIFVLLNFSWITACLLPLHLQAQKVAQTAVKQVNSTPTPRPDRIILTWQTDPTTSQTVTWRTDKSVKTPLAEIALADASANFANYAKALPAQTEPLKTQTSEALYHSVNFTQLLPNTLYAYRVGDGTYWSEWFQFRTASQEPEPFSFIYFGDVQNQVFSHWSRVIRAAYAEVPKAKFMLYVGDLINHPEDDTEWQEWFAAGSFIHATVPNILVAGNHEYTRNAVGFPRITHHWAAQFNLPDNGIKSEPDLVYYTDYQNLRVISLNSYWKVPAQAKWLEEILKNNPKKWTVVTCHYPIQSTAIGRENENLLKHWQPILDKYKVDLVLQGHDHTYARGASSASKENNGCLKTAPVYVVSISGPKMYTLGDKEWLERGAENTQLYQVITVEQDKLIYKSMTVTGELYDAFELQKQKDEAARVTELKTASKAERRFTNTLKAPTK</sequence>
<dbReference type="EMBL" id="VWSF01000006">
    <property type="protein sequence ID" value="KAA5546622.1"/>
    <property type="molecule type" value="Genomic_DNA"/>
</dbReference>
<feature type="domain" description="Purple acid phosphatase N-terminal" evidence="3">
    <location>
        <begin position="51"/>
        <end position="147"/>
    </location>
</feature>
<reference evidence="4 5" key="1">
    <citation type="submission" date="2019-09" db="EMBL/GenBank/DDBJ databases">
        <title>Genome sequence and assembly of Adhaeribacter sp.</title>
        <authorList>
            <person name="Chhetri G."/>
        </authorList>
    </citation>
    <scope>NUCLEOTIDE SEQUENCE [LARGE SCALE GENOMIC DNA]</scope>
    <source>
        <strain evidence="4 5">DK36</strain>
    </source>
</reference>
<dbReference type="SUPFAM" id="SSF49363">
    <property type="entry name" value="Purple acid phosphatase, N-terminal domain"/>
    <property type="match status" value="1"/>
</dbReference>
<dbReference type="PANTHER" id="PTHR22953:SF153">
    <property type="entry name" value="PURPLE ACID PHOSPHATASE"/>
    <property type="match status" value="1"/>
</dbReference>
<dbReference type="Proteomes" id="UP000323426">
    <property type="component" value="Unassembled WGS sequence"/>
</dbReference>
<dbReference type="InterPro" id="IPR039331">
    <property type="entry name" value="PAPs-like"/>
</dbReference>
<dbReference type="RefSeq" id="WP_150088226.1">
    <property type="nucleotide sequence ID" value="NZ_VWSF01000006.1"/>
</dbReference>
<evidence type="ECO:0000259" key="2">
    <source>
        <dbReference type="Pfam" id="PF00149"/>
    </source>
</evidence>
<accession>A0A5M6DK21</accession>
<dbReference type="Pfam" id="PF16656">
    <property type="entry name" value="Pur_ac_phosph_N"/>
    <property type="match status" value="1"/>
</dbReference>
<evidence type="ECO:0000256" key="1">
    <source>
        <dbReference type="ARBA" id="ARBA00022729"/>
    </source>
</evidence>
<dbReference type="InterPro" id="IPR008963">
    <property type="entry name" value="Purple_acid_Pase-like_N"/>
</dbReference>
<dbReference type="Gene3D" id="3.60.21.10">
    <property type="match status" value="1"/>
</dbReference>
<comment type="caution">
    <text evidence="4">The sequence shown here is derived from an EMBL/GenBank/DDBJ whole genome shotgun (WGS) entry which is preliminary data.</text>
</comment>
<organism evidence="4 5">
    <name type="scientific">Adhaeribacter rhizoryzae</name>
    <dbReference type="NCBI Taxonomy" id="2607907"/>
    <lineage>
        <taxon>Bacteria</taxon>
        <taxon>Pseudomonadati</taxon>
        <taxon>Bacteroidota</taxon>
        <taxon>Cytophagia</taxon>
        <taxon>Cytophagales</taxon>
        <taxon>Hymenobacteraceae</taxon>
        <taxon>Adhaeribacter</taxon>
    </lineage>
</organism>
<keyword evidence="1" id="KW-0732">Signal</keyword>
<dbReference type="InterPro" id="IPR015914">
    <property type="entry name" value="PAPs_N"/>
</dbReference>